<keyword evidence="1" id="KW-0175">Coiled coil</keyword>
<dbReference type="Gene3D" id="3.30.450.20">
    <property type="entry name" value="PAS domain"/>
    <property type="match status" value="1"/>
</dbReference>
<proteinExistence type="predicted"/>
<feature type="coiled-coil region" evidence="1">
    <location>
        <begin position="13"/>
        <end position="40"/>
    </location>
</feature>
<dbReference type="InterPro" id="IPR000700">
    <property type="entry name" value="PAS-assoc_C"/>
</dbReference>
<dbReference type="Proteomes" id="UP001301326">
    <property type="component" value="Chromosome"/>
</dbReference>
<sequence>MDAEESITYYIGVQKDVTALVNLQQELAAAQARIKALEQC</sequence>
<evidence type="ECO:0000256" key="1">
    <source>
        <dbReference type="SAM" id="Coils"/>
    </source>
</evidence>
<accession>A0AA95KHH6</accession>
<feature type="domain" description="PAC" evidence="2">
    <location>
        <begin position="1"/>
        <end position="29"/>
    </location>
</feature>
<dbReference type="PROSITE" id="PS50113">
    <property type="entry name" value="PAC"/>
    <property type="match status" value="1"/>
</dbReference>
<protein>
    <recommendedName>
        <fullName evidence="2">PAC domain-containing protein</fullName>
    </recommendedName>
</protein>
<dbReference type="EMBL" id="CP124756">
    <property type="protein sequence ID" value="WGZ92521.1"/>
    <property type="molecule type" value="Genomic_DNA"/>
</dbReference>
<reference evidence="3" key="2">
    <citation type="submission" date="2023-04" db="EMBL/GenBank/DDBJ databases">
        <authorList>
            <person name="Beletskiy A.V."/>
            <person name="Mardanov A.V."/>
            <person name="Ravin N.V."/>
        </authorList>
    </citation>
    <scope>NUCLEOTIDE SEQUENCE</scope>
    <source>
        <strain evidence="3">GKL-02</strain>
    </source>
</reference>
<dbReference type="KEGG" id="tput:QJT81_11605"/>
<reference evidence="3" key="1">
    <citation type="journal article" date="2023" name="Int. J. Mol. Sci.">
        <title>Metagenomics Revealed a New Genus 'Candidatus Thiocaldithrix dubininis' gen. nov., sp. nov. and a New Species 'Candidatus Thiothrix putei' sp. nov. in the Family Thiotrichaceae, Some Members of Which Have Traits of Both Na+- and H+-Motive Energetics.</title>
        <authorList>
            <person name="Ravin N.V."/>
            <person name="Muntyan M.S."/>
            <person name="Smolyakov D.D."/>
            <person name="Rudenko T.S."/>
            <person name="Beletsky A.V."/>
            <person name="Mardanov A.V."/>
            <person name="Grabovich M.Y."/>
        </authorList>
    </citation>
    <scope>NUCLEOTIDE SEQUENCE</scope>
    <source>
        <strain evidence="3">GKL-02</strain>
    </source>
</reference>
<gene>
    <name evidence="3" type="ORF">QJT81_11605</name>
</gene>
<evidence type="ECO:0000259" key="2">
    <source>
        <dbReference type="PROSITE" id="PS50113"/>
    </source>
</evidence>
<dbReference type="AlphaFoldDB" id="A0AA95KHH6"/>
<organism evidence="3">
    <name type="scientific">Candidatus Thiothrix putei</name>
    <dbReference type="NCBI Taxonomy" id="3080811"/>
    <lineage>
        <taxon>Bacteria</taxon>
        <taxon>Pseudomonadati</taxon>
        <taxon>Pseudomonadota</taxon>
        <taxon>Gammaproteobacteria</taxon>
        <taxon>Thiotrichales</taxon>
        <taxon>Thiotrichaceae</taxon>
        <taxon>Thiothrix</taxon>
    </lineage>
</organism>
<name>A0AA95KHH6_9GAMM</name>
<evidence type="ECO:0000313" key="3">
    <source>
        <dbReference type="EMBL" id="WGZ92521.1"/>
    </source>
</evidence>